<dbReference type="InterPro" id="IPR011006">
    <property type="entry name" value="CheY-like_superfamily"/>
</dbReference>
<evidence type="ECO:0000313" key="7">
    <source>
        <dbReference type="Proteomes" id="UP000036851"/>
    </source>
</evidence>
<dbReference type="Gene3D" id="3.40.50.2300">
    <property type="match status" value="1"/>
</dbReference>
<dbReference type="Pfam" id="PF00196">
    <property type="entry name" value="GerE"/>
    <property type="match status" value="1"/>
</dbReference>
<dbReference type="PATRIC" id="fig|1560201.3.peg.3083"/>
<comment type="caution">
    <text evidence="6">The sequence shown here is derived from an EMBL/GenBank/DDBJ whole genome shotgun (WGS) entry which is preliminary data.</text>
</comment>
<proteinExistence type="predicted"/>
<organism evidence="6 8">
    <name type="scientific">Winslowiella iniecta</name>
    <dbReference type="NCBI Taxonomy" id="1560201"/>
    <lineage>
        <taxon>Bacteria</taxon>
        <taxon>Pseudomonadati</taxon>
        <taxon>Pseudomonadota</taxon>
        <taxon>Gammaproteobacteria</taxon>
        <taxon>Enterobacterales</taxon>
        <taxon>Erwiniaceae</taxon>
        <taxon>Winslowiella</taxon>
    </lineage>
</organism>
<dbReference type="SUPFAM" id="SSF46894">
    <property type="entry name" value="C-terminal effector domain of the bipartite response regulators"/>
    <property type="match status" value="1"/>
</dbReference>
<dbReference type="PRINTS" id="PR00038">
    <property type="entry name" value="HTHLUXR"/>
</dbReference>
<evidence type="ECO:0000259" key="3">
    <source>
        <dbReference type="PROSITE" id="PS50043"/>
    </source>
</evidence>
<evidence type="ECO:0000256" key="2">
    <source>
        <dbReference type="PROSITE-ProRule" id="PRU00169"/>
    </source>
</evidence>
<dbReference type="SMART" id="SM00421">
    <property type="entry name" value="HTH_LUXR"/>
    <property type="match status" value="1"/>
</dbReference>
<dbReference type="PROSITE" id="PS50043">
    <property type="entry name" value="HTH_LUXR_2"/>
    <property type="match status" value="1"/>
</dbReference>
<dbReference type="EMBL" id="JRXF01000062">
    <property type="protein sequence ID" value="KOC87661.1"/>
    <property type="molecule type" value="Genomic_DNA"/>
</dbReference>
<dbReference type="GO" id="GO:0006355">
    <property type="term" value="P:regulation of DNA-templated transcription"/>
    <property type="evidence" value="ECO:0007669"/>
    <property type="project" value="InterPro"/>
</dbReference>
<dbReference type="InterPro" id="IPR016032">
    <property type="entry name" value="Sig_transdc_resp-reg_C-effctor"/>
</dbReference>
<dbReference type="SUPFAM" id="SSF52172">
    <property type="entry name" value="CheY-like"/>
    <property type="match status" value="1"/>
</dbReference>
<dbReference type="PANTHER" id="PTHR43214">
    <property type="entry name" value="TWO-COMPONENT RESPONSE REGULATOR"/>
    <property type="match status" value="1"/>
</dbReference>
<reference evidence="7 8" key="1">
    <citation type="journal article" date="2015" name="Int. J. Syst. Evol. Microbiol.">
        <title>Erwinia iniecta sp. nov., isolated from Russian wheat aphids (Diuraphis noxia).</title>
        <authorList>
            <person name="Campillo T."/>
            <person name="Luna E."/>
            <person name="Portier P."/>
            <person name="Fischer-Le Saux M."/>
            <person name="Lapitan N."/>
            <person name="Tisserat N.A."/>
            <person name="Leach J.E."/>
        </authorList>
    </citation>
    <scope>NUCLEOTIDE SEQUENCE [LARGE SCALE GENOMIC DNA]</scope>
    <source>
        <strain evidence="6 8">B120</strain>
        <strain evidence="5 7">B149</strain>
    </source>
</reference>
<evidence type="ECO:0000259" key="4">
    <source>
        <dbReference type="PROSITE" id="PS50110"/>
    </source>
</evidence>
<dbReference type="Proteomes" id="UP000037088">
    <property type="component" value="Unassembled WGS sequence"/>
</dbReference>
<dbReference type="PANTHER" id="PTHR43214:SF17">
    <property type="entry name" value="TRANSCRIPTIONAL REGULATORY PROTEIN RCSB"/>
    <property type="match status" value="1"/>
</dbReference>
<dbReference type="InterPro" id="IPR000792">
    <property type="entry name" value="Tscrpt_reg_LuxR_C"/>
</dbReference>
<dbReference type="RefSeq" id="WP_052900189.1">
    <property type="nucleotide sequence ID" value="NZ_JRXE01000020.1"/>
</dbReference>
<feature type="domain" description="HTH luxR-type" evidence="3">
    <location>
        <begin position="158"/>
        <end position="223"/>
    </location>
</feature>
<dbReference type="GO" id="GO:0003677">
    <property type="term" value="F:DNA binding"/>
    <property type="evidence" value="ECO:0007669"/>
    <property type="project" value="UniProtKB-KW"/>
</dbReference>
<comment type="caution">
    <text evidence="2">Lacks conserved residue(s) required for the propagation of feature annotation.</text>
</comment>
<dbReference type="EMBL" id="JRXE01000020">
    <property type="protein sequence ID" value="KOC88865.1"/>
    <property type="molecule type" value="Genomic_DNA"/>
</dbReference>
<dbReference type="PROSITE" id="PS50110">
    <property type="entry name" value="RESPONSE_REGULATORY"/>
    <property type="match status" value="1"/>
</dbReference>
<evidence type="ECO:0000313" key="5">
    <source>
        <dbReference type="EMBL" id="KOC87661.1"/>
    </source>
</evidence>
<sequence>MNLNVTIAHEHKLFRSGIKSLINNMTGRKLSSGKEYSRYNIINDVSTPGELVSTLTNNDIDILLLGYSLHTDENKNSPLASMDGYNLVKWLRNKYPKLKIVVMSPHRHASLVRMMLAAGISGYISMDICDRTLERVMSTVLNNEVYVENDLMRSLLNSHNNTNEITPKELEVLRLLCKGLSLTKIAARMNLSIKTVSAHKLRAMDKLDVDNDCQLYFLLSRSSLFDIRL</sequence>
<evidence type="ECO:0000256" key="1">
    <source>
        <dbReference type="ARBA" id="ARBA00023125"/>
    </source>
</evidence>
<dbReference type="InterPro" id="IPR039420">
    <property type="entry name" value="WalR-like"/>
</dbReference>
<dbReference type="Proteomes" id="UP000036851">
    <property type="component" value="Unassembled WGS sequence"/>
</dbReference>
<dbReference type="AlphaFoldDB" id="A0A0L7T0P9"/>
<name>A0A0L7T0P9_9GAMM</name>
<protein>
    <submittedName>
        <fullName evidence="6">LuxR family transcriptional regulator</fullName>
    </submittedName>
</protein>
<accession>A0A0L7T0P9</accession>
<gene>
    <name evidence="6" type="ORF">NG42_14505</name>
    <name evidence="5" type="ORF">NG43_21275</name>
</gene>
<dbReference type="STRING" id="1560201.NG42_14505"/>
<evidence type="ECO:0000313" key="6">
    <source>
        <dbReference type="EMBL" id="KOC88865.1"/>
    </source>
</evidence>
<dbReference type="CDD" id="cd06170">
    <property type="entry name" value="LuxR_C_like"/>
    <property type="match status" value="1"/>
</dbReference>
<dbReference type="OrthoDB" id="6547505at2"/>
<dbReference type="InterPro" id="IPR001789">
    <property type="entry name" value="Sig_transdc_resp-reg_receiver"/>
</dbReference>
<keyword evidence="1" id="KW-0238">DNA-binding</keyword>
<dbReference type="GO" id="GO:0000160">
    <property type="term" value="P:phosphorelay signal transduction system"/>
    <property type="evidence" value="ECO:0007669"/>
    <property type="project" value="InterPro"/>
</dbReference>
<feature type="domain" description="Response regulatory" evidence="4">
    <location>
        <begin position="4"/>
        <end position="141"/>
    </location>
</feature>
<keyword evidence="8" id="KW-1185">Reference proteome</keyword>
<evidence type="ECO:0000313" key="8">
    <source>
        <dbReference type="Proteomes" id="UP000037088"/>
    </source>
</evidence>